<dbReference type="FunFam" id="1.20.1640.10:FF:000001">
    <property type="entry name" value="Efflux pump membrane transporter"/>
    <property type="match status" value="1"/>
</dbReference>
<feature type="transmembrane region" description="Helical" evidence="9">
    <location>
        <begin position="463"/>
        <end position="486"/>
    </location>
</feature>
<evidence type="ECO:0000256" key="9">
    <source>
        <dbReference type="SAM" id="Phobius"/>
    </source>
</evidence>
<feature type="transmembrane region" description="Helical" evidence="9">
    <location>
        <begin position="386"/>
        <end position="411"/>
    </location>
</feature>
<dbReference type="Gene3D" id="3.30.2090.10">
    <property type="entry name" value="Multidrug efflux transporter AcrB TolC docking domain, DN and DC subdomains"/>
    <property type="match status" value="2"/>
</dbReference>
<dbReference type="Proteomes" id="UP000294980">
    <property type="component" value="Unassembled WGS sequence"/>
</dbReference>
<dbReference type="InterPro" id="IPR001036">
    <property type="entry name" value="Acrflvin-R"/>
</dbReference>
<dbReference type="OrthoDB" id="9757904at2"/>
<sequence>MRLHELSIERPVLAVVMSIIIIVFGVIGMRELAIREFPLAERPIVSVQSSYPGANATVVENQITERLEEEINSVSGIRTMTSVSREGRSTVTVEFKLGDDIDRAANDVRDRVSAAVRRLPEDAEAPTVSKADADGDPIIFLNVRSDQRSLLDLSAIADNLFKSRLETISGVGQVDIWGYKEYSMRLWLNPDALASHGLTAIDVREAFRGANVELPTGRIEGDTIDLNIRTLSRLGTDPEEFNQRVIKREGDRVVRFRDVGYAELGPLNERTVLRRNGVTMVGVVLRPQSGANQIAIADEFYRRLELIKRDLPADVDVAIGFDTSTFIRASITEVIQTLLVALLLVCATIFVFLREWRTTLIPIVTIPIALTGTFFVLYVAGFSINVLTLLGMVLAIGLVVDDAIVVVENIYKRIERGESPRQAGVDGVREIFFAIIATTLSLVAVFAPLIFLGGLTGVLFREFGVTLAAAVVISSFVALTLAPMLCSRFLKNRARHPAFYRATEPMFQNMANVYRRSLQGFLARRWMAPVILLSCLAILVVIYRSLPEELAPLEDRDMLVVQTKGPQGAGYDYMYEAMNEVDAAIKAAIPDALDASISVTSPGFGASTTTNTGFSRVILKPAAEREQSQDELAGIVARALANVSSVQASVRQPQTINTGGGRGLPVQFVVQSTDIEKVRKIIPDFLARAREHPAFSFVDVDMLFNQPELVLDIDRERADAIGVDVAQIADVVQASLSGQRYGYFLRDGEQFEIIGQFLREARNDPLDLSRLQVRSGDGTLMPAENFVTVREQTSAPVLFRFNRFSAATFSANLSDGTSLGDGIRAMQEIADDVLDDTFNTELAGQSREFADTGSSLLFVFVLALLLIYLVLCAQFESFRDPLAIMLTVPMAITGGLVALWYFGQTLNIFSQIGLIMLIGLVTKNGILIVEFANQRRAAGLSVAEAVEDAAAARFRPILMTTLSTVLGTLPIALALGAGAQSRVPLGLAVIGGMLLGSFLSLYVVPAAYRAIASRAPVTDAVTPTEPAERQAGDPLPEVQPAG</sequence>
<keyword evidence="5 9" id="KW-0812">Transmembrane</keyword>
<dbReference type="Gene3D" id="1.20.1640.10">
    <property type="entry name" value="Multidrug efflux transporter AcrB transmembrane domain"/>
    <property type="match status" value="2"/>
</dbReference>
<feature type="transmembrane region" description="Helical" evidence="9">
    <location>
        <begin position="334"/>
        <end position="353"/>
    </location>
</feature>
<accession>A0A4R2L031</accession>
<feature type="transmembrane region" description="Helical" evidence="9">
    <location>
        <begin position="431"/>
        <end position="451"/>
    </location>
</feature>
<keyword evidence="2" id="KW-0813">Transport</keyword>
<feature type="transmembrane region" description="Helical" evidence="9">
    <location>
        <begin position="985"/>
        <end position="1004"/>
    </location>
</feature>
<name>A0A4R2L031_9GAMM</name>
<feature type="transmembrane region" description="Helical" evidence="9">
    <location>
        <begin position="957"/>
        <end position="979"/>
    </location>
</feature>
<feature type="transmembrane region" description="Helical" evidence="9">
    <location>
        <begin position="856"/>
        <end position="875"/>
    </location>
</feature>
<evidence type="ECO:0000256" key="7">
    <source>
        <dbReference type="ARBA" id="ARBA00023136"/>
    </source>
</evidence>
<dbReference type="SUPFAM" id="SSF82693">
    <property type="entry name" value="Multidrug efflux transporter AcrB pore domain, PN1, PN2, PC1 and PC2 subdomains"/>
    <property type="match status" value="3"/>
</dbReference>
<reference evidence="10 11" key="1">
    <citation type="submission" date="2019-03" db="EMBL/GenBank/DDBJ databases">
        <title>Genomic Encyclopedia of Type Strains, Phase IV (KMG-IV): sequencing the most valuable type-strain genomes for metagenomic binning, comparative biology and taxonomic classification.</title>
        <authorList>
            <person name="Goeker M."/>
        </authorList>
    </citation>
    <scope>NUCLEOTIDE SEQUENCE [LARGE SCALE GENOMIC DNA]</scope>
    <source>
        <strain evidence="10 11">DSM 23344</strain>
    </source>
</reference>
<dbReference type="PRINTS" id="PR00702">
    <property type="entry name" value="ACRIFLAVINRP"/>
</dbReference>
<proteinExistence type="predicted"/>
<feature type="transmembrane region" description="Helical" evidence="9">
    <location>
        <begin position="526"/>
        <end position="546"/>
    </location>
</feature>
<keyword evidence="7 9" id="KW-0472">Membrane</keyword>
<feature type="transmembrane region" description="Helical" evidence="9">
    <location>
        <begin position="908"/>
        <end position="929"/>
    </location>
</feature>
<evidence type="ECO:0000256" key="3">
    <source>
        <dbReference type="ARBA" id="ARBA00022475"/>
    </source>
</evidence>
<keyword evidence="11" id="KW-1185">Reference proteome</keyword>
<gene>
    <name evidence="10" type="ORF">EV688_103103</name>
</gene>
<feature type="transmembrane region" description="Helical" evidence="9">
    <location>
        <begin position="360"/>
        <end position="380"/>
    </location>
</feature>
<feature type="transmembrane region" description="Helical" evidence="9">
    <location>
        <begin position="882"/>
        <end position="902"/>
    </location>
</feature>
<dbReference type="Pfam" id="PF00873">
    <property type="entry name" value="ACR_tran"/>
    <property type="match status" value="1"/>
</dbReference>
<evidence type="ECO:0000313" key="11">
    <source>
        <dbReference type="Proteomes" id="UP000294980"/>
    </source>
</evidence>
<feature type="transmembrane region" description="Helical" evidence="9">
    <location>
        <begin position="12"/>
        <end position="29"/>
    </location>
</feature>
<dbReference type="GO" id="GO:0042910">
    <property type="term" value="F:xenobiotic transmembrane transporter activity"/>
    <property type="evidence" value="ECO:0007669"/>
    <property type="project" value="TreeGrafter"/>
</dbReference>
<evidence type="ECO:0000256" key="8">
    <source>
        <dbReference type="SAM" id="MobiDB-lite"/>
    </source>
</evidence>
<evidence type="ECO:0000256" key="1">
    <source>
        <dbReference type="ARBA" id="ARBA00004429"/>
    </source>
</evidence>
<dbReference type="EMBL" id="SLWX01000003">
    <property type="protein sequence ID" value="TCO77089.1"/>
    <property type="molecule type" value="Genomic_DNA"/>
</dbReference>
<dbReference type="PANTHER" id="PTHR32063:SF28">
    <property type="entry name" value="BLR2861 PROTEIN"/>
    <property type="match status" value="1"/>
</dbReference>
<dbReference type="SUPFAM" id="SSF82866">
    <property type="entry name" value="Multidrug efflux transporter AcrB transmembrane domain"/>
    <property type="match status" value="2"/>
</dbReference>
<dbReference type="Gene3D" id="3.30.70.1440">
    <property type="entry name" value="Multidrug efflux transporter AcrB pore domain"/>
    <property type="match status" value="1"/>
</dbReference>
<feature type="region of interest" description="Disordered" evidence="8">
    <location>
        <begin position="1019"/>
        <end position="1042"/>
    </location>
</feature>
<dbReference type="Gene3D" id="3.30.70.1320">
    <property type="entry name" value="Multidrug efflux transporter AcrB pore domain like"/>
    <property type="match status" value="1"/>
</dbReference>
<keyword evidence="4" id="KW-0997">Cell inner membrane</keyword>
<evidence type="ECO:0000256" key="2">
    <source>
        <dbReference type="ARBA" id="ARBA00022448"/>
    </source>
</evidence>
<evidence type="ECO:0000256" key="5">
    <source>
        <dbReference type="ARBA" id="ARBA00022692"/>
    </source>
</evidence>
<dbReference type="Gene3D" id="3.30.70.1430">
    <property type="entry name" value="Multidrug efflux transporter AcrB pore domain"/>
    <property type="match status" value="2"/>
</dbReference>
<evidence type="ECO:0000313" key="10">
    <source>
        <dbReference type="EMBL" id="TCO77089.1"/>
    </source>
</evidence>
<comment type="subcellular location">
    <subcellularLocation>
        <location evidence="1">Cell inner membrane</location>
        <topology evidence="1">Multi-pass membrane protein</topology>
    </subcellularLocation>
</comment>
<dbReference type="AlphaFoldDB" id="A0A4R2L031"/>
<keyword evidence="3" id="KW-1003">Cell membrane</keyword>
<dbReference type="RefSeq" id="WP_117317337.1">
    <property type="nucleotide sequence ID" value="NZ_QQSW01000008.1"/>
</dbReference>
<comment type="caution">
    <text evidence="10">The sequence shown here is derived from an EMBL/GenBank/DDBJ whole genome shotgun (WGS) entry which is preliminary data.</text>
</comment>
<organism evidence="10 11">
    <name type="scientific">Chromatocurvus halotolerans</name>
    <dbReference type="NCBI Taxonomy" id="1132028"/>
    <lineage>
        <taxon>Bacteria</taxon>
        <taxon>Pseudomonadati</taxon>
        <taxon>Pseudomonadota</taxon>
        <taxon>Gammaproteobacteria</taxon>
        <taxon>Cellvibrionales</taxon>
        <taxon>Halieaceae</taxon>
        <taxon>Chromatocurvus</taxon>
    </lineage>
</organism>
<dbReference type="SUPFAM" id="SSF82714">
    <property type="entry name" value="Multidrug efflux transporter AcrB TolC docking domain, DN and DC subdomains"/>
    <property type="match status" value="2"/>
</dbReference>
<dbReference type="InterPro" id="IPR027463">
    <property type="entry name" value="AcrB_DN_DC_subdom"/>
</dbReference>
<dbReference type="PANTHER" id="PTHR32063">
    <property type="match status" value="1"/>
</dbReference>
<evidence type="ECO:0000256" key="6">
    <source>
        <dbReference type="ARBA" id="ARBA00022989"/>
    </source>
</evidence>
<keyword evidence="6 9" id="KW-1133">Transmembrane helix</keyword>
<dbReference type="GO" id="GO:0005886">
    <property type="term" value="C:plasma membrane"/>
    <property type="evidence" value="ECO:0007669"/>
    <property type="project" value="UniProtKB-SubCell"/>
</dbReference>
<protein>
    <submittedName>
        <fullName evidence="10">Multidrug efflux pump</fullName>
    </submittedName>
</protein>
<evidence type="ECO:0000256" key="4">
    <source>
        <dbReference type="ARBA" id="ARBA00022519"/>
    </source>
</evidence>